<reference evidence="2" key="1">
    <citation type="journal article" date="2022" name="New Phytol.">
        <title>Evolutionary transition to the ectomycorrhizal habit in the genomes of a hyperdiverse lineage of mushroom-forming fungi.</title>
        <authorList>
            <person name="Looney B."/>
            <person name="Miyauchi S."/>
            <person name="Morin E."/>
            <person name="Drula E."/>
            <person name="Courty P.E."/>
            <person name="Kohler A."/>
            <person name="Kuo A."/>
            <person name="LaButti K."/>
            <person name="Pangilinan J."/>
            <person name="Lipzen A."/>
            <person name="Riley R."/>
            <person name="Andreopoulos W."/>
            <person name="He G."/>
            <person name="Johnson J."/>
            <person name="Nolan M."/>
            <person name="Tritt A."/>
            <person name="Barry K.W."/>
            <person name="Grigoriev I.V."/>
            <person name="Nagy L.G."/>
            <person name="Hibbett D."/>
            <person name="Henrissat B."/>
            <person name="Matheny P.B."/>
            <person name="Labbe J."/>
            <person name="Martin F.M."/>
        </authorList>
    </citation>
    <scope>NUCLEOTIDE SEQUENCE</scope>
    <source>
        <strain evidence="2">BPL690</strain>
    </source>
</reference>
<comment type="caution">
    <text evidence="2">The sequence shown here is derived from an EMBL/GenBank/DDBJ whole genome shotgun (WGS) entry which is preliminary data.</text>
</comment>
<evidence type="ECO:0000313" key="3">
    <source>
        <dbReference type="Proteomes" id="UP001203297"/>
    </source>
</evidence>
<accession>A0AAD4QP17</accession>
<protein>
    <submittedName>
        <fullName evidence="2">Uncharacterized protein</fullName>
    </submittedName>
</protein>
<sequence>MHHKHPIFPPFRSQDAISNFHTGCCARKPTGFRTAYCTFSRSSCRCGKRSRCSDSPQTSEHERDGSENGSEADVESNDGAGVGESWISLKLHPTTSPEPEATAA</sequence>
<evidence type="ECO:0000256" key="1">
    <source>
        <dbReference type="SAM" id="MobiDB-lite"/>
    </source>
</evidence>
<keyword evidence="3" id="KW-1185">Reference proteome</keyword>
<organism evidence="2 3">
    <name type="scientific">Multifurca ochricompacta</name>
    <dbReference type="NCBI Taxonomy" id="376703"/>
    <lineage>
        <taxon>Eukaryota</taxon>
        <taxon>Fungi</taxon>
        <taxon>Dikarya</taxon>
        <taxon>Basidiomycota</taxon>
        <taxon>Agaricomycotina</taxon>
        <taxon>Agaricomycetes</taxon>
        <taxon>Russulales</taxon>
        <taxon>Russulaceae</taxon>
        <taxon>Multifurca</taxon>
    </lineage>
</organism>
<evidence type="ECO:0000313" key="2">
    <source>
        <dbReference type="EMBL" id="KAI0306403.1"/>
    </source>
</evidence>
<dbReference type="Proteomes" id="UP001203297">
    <property type="component" value="Unassembled WGS sequence"/>
</dbReference>
<dbReference type="AlphaFoldDB" id="A0AAD4QP17"/>
<gene>
    <name evidence="2" type="ORF">B0F90DRAFT_746381</name>
</gene>
<feature type="region of interest" description="Disordered" evidence="1">
    <location>
        <begin position="43"/>
        <end position="104"/>
    </location>
</feature>
<dbReference type="EMBL" id="WTXG01000003">
    <property type="protein sequence ID" value="KAI0306403.1"/>
    <property type="molecule type" value="Genomic_DNA"/>
</dbReference>
<proteinExistence type="predicted"/>
<name>A0AAD4QP17_9AGAM</name>